<reference evidence="9" key="1">
    <citation type="journal article" date="2019" name="Int. J. Syst. Evol. Microbiol.">
        <title>The Global Catalogue of Microorganisms (GCM) 10K type strain sequencing project: providing services to taxonomists for standard genome sequencing and annotation.</title>
        <authorList>
            <consortium name="The Broad Institute Genomics Platform"/>
            <consortium name="The Broad Institute Genome Sequencing Center for Infectious Disease"/>
            <person name="Wu L."/>
            <person name="Ma J."/>
        </authorList>
    </citation>
    <scope>NUCLEOTIDE SEQUENCE [LARGE SCALE GENOMIC DNA]</scope>
    <source>
        <strain evidence="9">CECT 8472</strain>
    </source>
</reference>
<keyword evidence="4 7" id="KW-0812">Transmembrane</keyword>
<feature type="transmembrane region" description="Helical" evidence="7">
    <location>
        <begin position="108"/>
        <end position="129"/>
    </location>
</feature>
<feature type="transmembrane region" description="Helical" evidence="7">
    <location>
        <begin position="177"/>
        <end position="195"/>
    </location>
</feature>
<dbReference type="Pfam" id="PF00860">
    <property type="entry name" value="Xan_ur_permease"/>
    <property type="match status" value="1"/>
</dbReference>
<feature type="transmembrane region" description="Helical" evidence="7">
    <location>
        <begin position="202"/>
        <end position="220"/>
    </location>
</feature>
<name>A0ABV8UN94_9PROT</name>
<organism evidence="8 9">
    <name type="scientific">Fodinicurvata halophila</name>
    <dbReference type="NCBI Taxonomy" id="1419723"/>
    <lineage>
        <taxon>Bacteria</taxon>
        <taxon>Pseudomonadati</taxon>
        <taxon>Pseudomonadota</taxon>
        <taxon>Alphaproteobacteria</taxon>
        <taxon>Rhodospirillales</taxon>
        <taxon>Rhodovibrionaceae</taxon>
        <taxon>Fodinicurvata</taxon>
    </lineage>
</organism>
<evidence type="ECO:0000256" key="3">
    <source>
        <dbReference type="ARBA" id="ARBA00022448"/>
    </source>
</evidence>
<feature type="transmembrane region" description="Helical" evidence="7">
    <location>
        <begin position="136"/>
        <end position="157"/>
    </location>
</feature>
<keyword evidence="6 7" id="KW-0472">Membrane</keyword>
<gene>
    <name evidence="8" type="ORF">ACFOW6_11740</name>
</gene>
<comment type="similarity">
    <text evidence="2">Belongs to the nucleobase:cation symporter-2 (NCS2) (TC 2.A.40) family.</text>
</comment>
<evidence type="ECO:0000256" key="5">
    <source>
        <dbReference type="ARBA" id="ARBA00022989"/>
    </source>
</evidence>
<feature type="transmembrane region" description="Helical" evidence="7">
    <location>
        <begin position="21"/>
        <end position="46"/>
    </location>
</feature>
<proteinExistence type="inferred from homology"/>
<dbReference type="InterPro" id="IPR006043">
    <property type="entry name" value="NCS2"/>
</dbReference>
<comment type="subcellular location">
    <subcellularLocation>
        <location evidence="1">Membrane</location>
        <topology evidence="1">Multi-pass membrane protein</topology>
    </subcellularLocation>
</comment>
<feature type="transmembrane region" description="Helical" evidence="7">
    <location>
        <begin position="83"/>
        <end position="102"/>
    </location>
</feature>
<feature type="transmembrane region" description="Helical" evidence="7">
    <location>
        <begin position="58"/>
        <end position="76"/>
    </location>
</feature>
<accession>A0ABV8UN94</accession>
<keyword evidence="5 7" id="KW-1133">Transmembrane helix</keyword>
<dbReference type="EMBL" id="JBHSCW010000006">
    <property type="protein sequence ID" value="MFC4352211.1"/>
    <property type="molecule type" value="Genomic_DNA"/>
</dbReference>
<sequence>MTRSSVPDTQALPQEQPLSHTTLLLSGLQHLAIIAPIGLVFPLLVLRAADAGAVLQEAMITASLLALGIGSIVLCLRRRALGSGFLCPAVFTAAYLPASLAAAQNGGLALVFGMTMFAGACEIAFSFLLRRLRAYLPVEIAGLAVVMIGLILGLIGFRLLLGLDSHGEFQAGDLEPGALEVGLFALALVVGLNVWGKGRLRIFSVLICVALAYPLAWGLGQVDLSDFQAAQPQHLLALPHLPLLLPAFDWTLAIPFAAGALACALRATGDITTCQKIAEADWVRPEMGSIERGVRADGLGTLLAGALGTVGMNTFSSSIGLSQATGIIQRRVGFAIGGLFIALAFSPFVVMLTIGMPEPLTGAILIFSSAFILANGLSIIVARLLDARRILTIGIAIVFGISHDVFPPFYDHVPLWLKSITGSALVVALVTALALNALFRIGVRQSASLDRPLNKELLPALVDFCREKGALWGARRDVMERVISGLTEAVELALGRGVSDSPVRVHLHYDEFRILATVSFEDAPEQAPVHSEEETEEAPDTSELEFRLMRHFAEKVALSHQQGYTRLKLLFDS</sequence>
<evidence type="ECO:0000256" key="6">
    <source>
        <dbReference type="ARBA" id="ARBA00023136"/>
    </source>
</evidence>
<feature type="transmembrane region" description="Helical" evidence="7">
    <location>
        <begin position="332"/>
        <end position="354"/>
    </location>
</feature>
<evidence type="ECO:0000256" key="4">
    <source>
        <dbReference type="ARBA" id="ARBA00022692"/>
    </source>
</evidence>
<dbReference type="RefSeq" id="WP_382422558.1">
    <property type="nucleotide sequence ID" value="NZ_JBHSCW010000006.1"/>
</dbReference>
<protein>
    <submittedName>
        <fullName evidence="8">Uracil-xanthine permease family protein</fullName>
    </submittedName>
</protein>
<feature type="transmembrane region" description="Helical" evidence="7">
    <location>
        <begin position="416"/>
        <end position="439"/>
    </location>
</feature>
<feature type="transmembrane region" description="Helical" evidence="7">
    <location>
        <begin position="389"/>
        <end position="410"/>
    </location>
</feature>
<feature type="transmembrane region" description="Helical" evidence="7">
    <location>
        <begin position="240"/>
        <end position="265"/>
    </location>
</feature>
<evidence type="ECO:0000256" key="7">
    <source>
        <dbReference type="SAM" id="Phobius"/>
    </source>
</evidence>
<keyword evidence="9" id="KW-1185">Reference proteome</keyword>
<dbReference type="PANTHER" id="PTHR42810:SF4">
    <property type="entry name" value="URIC ACID TRANSPORTER UACT"/>
    <property type="match status" value="1"/>
</dbReference>
<feature type="transmembrane region" description="Helical" evidence="7">
    <location>
        <begin position="360"/>
        <end position="382"/>
    </location>
</feature>
<dbReference type="Proteomes" id="UP001595799">
    <property type="component" value="Unassembled WGS sequence"/>
</dbReference>
<evidence type="ECO:0000313" key="9">
    <source>
        <dbReference type="Proteomes" id="UP001595799"/>
    </source>
</evidence>
<comment type="caution">
    <text evidence="8">The sequence shown here is derived from an EMBL/GenBank/DDBJ whole genome shotgun (WGS) entry which is preliminary data.</text>
</comment>
<evidence type="ECO:0000256" key="2">
    <source>
        <dbReference type="ARBA" id="ARBA00008821"/>
    </source>
</evidence>
<evidence type="ECO:0000256" key="1">
    <source>
        <dbReference type="ARBA" id="ARBA00004141"/>
    </source>
</evidence>
<dbReference type="PANTHER" id="PTHR42810">
    <property type="entry name" value="PURINE PERMEASE C1399.01C-RELATED"/>
    <property type="match status" value="1"/>
</dbReference>
<keyword evidence="3" id="KW-0813">Transport</keyword>
<evidence type="ECO:0000313" key="8">
    <source>
        <dbReference type="EMBL" id="MFC4352211.1"/>
    </source>
</evidence>